<evidence type="ECO:0000256" key="3">
    <source>
        <dbReference type="ARBA" id="ARBA00023273"/>
    </source>
</evidence>
<dbReference type="InParanoid" id="A0A6P8ZPB7"/>
<reference evidence="7" key="1">
    <citation type="submission" date="2025-08" db="UniProtKB">
        <authorList>
            <consortium name="RefSeq"/>
        </authorList>
    </citation>
    <scope>IDENTIFICATION</scope>
    <source>
        <tissue evidence="7">Total insect</tissue>
    </source>
</reference>
<dbReference type="GO" id="GO:0005929">
    <property type="term" value="C:cilium"/>
    <property type="evidence" value="ECO:0007669"/>
    <property type="project" value="UniProtKB-SubCell"/>
</dbReference>
<proteinExistence type="predicted"/>
<dbReference type="KEGG" id="tpal:117646763"/>
<keyword evidence="2" id="KW-0969">Cilium</keyword>
<gene>
    <name evidence="7" type="primary">LOC117646763</name>
</gene>
<feature type="coiled-coil region" evidence="4">
    <location>
        <begin position="108"/>
        <end position="179"/>
    </location>
</feature>
<evidence type="ECO:0000256" key="2">
    <source>
        <dbReference type="ARBA" id="ARBA00023069"/>
    </source>
</evidence>
<dbReference type="RefSeq" id="XP_034243824.1">
    <property type="nucleotide sequence ID" value="XM_034387933.1"/>
</dbReference>
<evidence type="ECO:0000256" key="5">
    <source>
        <dbReference type="SAM" id="MobiDB-lite"/>
    </source>
</evidence>
<dbReference type="OrthoDB" id="10557393at2759"/>
<keyword evidence="6" id="KW-1185">Reference proteome</keyword>
<dbReference type="InterPro" id="IPR043596">
    <property type="entry name" value="CFAP53/TCHP"/>
</dbReference>
<name>A0A6P8ZPB7_THRPL</name>
<keyword evidence="3" id="KW-0966">Cell projection</keyword>
<protein>
    <submittedName>
        <fullName evidence="7">Caldesmon-like</fullName>
    </submittedName>
</protein>
<comment type="subcellular location">
    <subcellularLocation>
        <location evidence="1">Cell projection</location>
        <location evidence="1">Cilium</location>
    </subcellularLocation>
</comment>
<dbReference type="PANTHER" id="PTHR31183:SF1">
    <property type="entry name" value="CILIA- AND FLAGELLA-ASSOCIATED PROTEIN 53"/>
    <property type="match status" value="1"/>
</dbReference>
<accession>A0A6P8ZPB7</accession>
<evidence type="ECO:0000313" key="6">
    <source>
        <dbReference type="Proteomes" id="UP000515158"/>
    </source>
</evidence>
<evidence type="ECO:0000313" key="7">
    <source>
        <dbReference type="RefSeq" id="XP_034243824.1"/>
    </source>
</evidence>
<dbReference type="Proteomes" id="UP000515158">
    <property type="component" value="Unplaced"/>
</dbReference>
<organism evidence="7">
    <name type="scientific">Thrips palmi</name>
    <name type="common">Melon thrips</name>
    <dbReference type="NCBI Taxonomy" id="161013"/>
    <lineage>
        <taxon>Eukaryota</taxon>
        <taxon>Metazoa</taxon>
        <taxon>Ecdysozoa</taxon>
        <taxon>Arthropoda</taxon>
        <taxon>Hexapoda</taxon>
        <taxon>Insecta</taxon>
        <taxon>Pterygota</taxon>
        <taxon>Neoptera</taxon>
        <taxon>Paraneoptera</taxon>
        <taxon>Thysanoptera</taxon>
        <taxon>Terebrantia</taxon>
        <taxon>Thripoidea</taxon>
        <taxon>Thripidae</taxon>
        <taxon>Thrips</taxon>
    </lineage>
</organism>
<keyword evidence="4" id="KW-0175">Coiled coil</keyword>
<dbReference type="AlphaFoldDB" id="A0A6P8ZPB7"/>
<dbReference type="PANTHER" id="PTHR31183">
    <property type="entry name" value="TRICHOPLEIN KERATIN FILAMENT-BINDING PROTEIN FAMILY MEMBER"/>
    <property type="match status" value="1"/>
</dbReference>
<dbReference type="GeneID" id="117646763"/>
<evidence type="ECO:0000256" key="1">
    <source>
        <dbReference type="ARBA" id="ARBA00004138"/>
    </source>
</evidence>
<evidence type="ECO:0000256" key="4">
    <source>
        <dbReference type="SAM" id="Coils"/>
    </source>
</evidence>
<feature type="compositionally biased region" description="Basic and acidic residues" evidence="5">
    <location>
        <begin position="9"/>
        <end position="20"/>
    </location>
</feature>
<feature type="region of interest" description="Disordered" evidence="5">
    <location>
        <begin position="1"/>
        <end position="20"/>
    </location>
</feature>
<sequence>MARRARQQILEEKADRSKADAAAETKMFLAHVAALKKQQELADAEEQRIRDDHAKAVLREQDERRCRMEAARKRMLQDTLAGRREQLEAAQMQRAREAQEVAAEARRVAQCREQNMQLASELRQRKAEERRQYADDLHKQIKYQQLLKERQAHEARVERERAAQEEEKYQQRVKELLANPHKYSTHPFRLKIEGRALSWPE</sequence>